<accession>A0A9Q0H516</accession>
<name>A0A9Q0H516_9MAGN</name>
<dbReference type="CDD" id="cd03185">
    <property type="entry name" value="GST_C_Tau"/>
    <property type="match status" value="1"/>
</dbReference>
<dbReference type="EMBL" id="JAMYWD010000010">
    <property type="protein sequence ID" value="KAJ4957747.1"/>
    <property type="molecule type" value="Genomic_DNA"/>
</dbReference>
<dbReference type="SUPFAM" id="SSF47616">
    <property type="entry name" value="GST C-terminal domain-like"/>
    <property type="match status" value="1"/>
</dbReference>
<proteinExistence type="predicted"/>
<dbReference type="InterPro" id="IPR036282">
    <property type="entry name" value="Glutathione-S-Trfase_C_sf"/>
</dbReference>
<evidence type="ECO:0000259" key="1">
    <source>
        <dbReference type="PROSITE" id="PS50405"/>
    </source>
</evidence>
<dbReference type="PANTHER" id="PTHR43968">
    <property type="match status" value="1"/>
</dbReference>
<dbReference type="InterPro" id="IPR045074">
    <property type="entry name" value="GST_C_Tau"/>
</dbReference>
<keyword evidence="3" id="KW-1185">Reference proteome</keyword>
<dbReference type="PROSITE" id="PS50405">
    <property type="entry name" value="GST_CTER"/>
    <property type="match status" value="1"/>
</dbReference>
<evidence type="ECO:0000313" key="2">
    <source>
        <dbReference type="EMBL" id="KAJ4957747.1"/>
    </source>
</evidence>
<organism evidence="2 3">
    <name type="scientific">Protea cynaroides</name>
    <dbReference type="NCBI Taxonomy" id="273540"/>
    <lineage>
        <taxon>Eukaryota</taxon>
        <taxon>Viridiplantae</taxon>
        <taxon>Streptophyta</taxon>
        <taxon>Embryophyta</taxon>
        <taxon>Tracheophyta</taxon>
        <taxon>Spermatophyta</taxon>
        <taxon>Magnoliopsida</taxon>
        <taxon>Proteales</taxon>
        <taxon>Proteaceae</taxon>
        <taxon>Protea</taxon>
    </lineage>
</organism>
<feature type="domain" description="GST C-terminal" evidence="1">
    <location>
        <begin position="1"/>
        <end position="92"/>
    </location>
</feature>
<dbReference type="InterPro" id="IPR050983">
    <property type="entry name" value="GST_Omega/HSP26"/>
</dbReference>
<dbReference type="GO" id="GO:0006749">
    <property type="term" value="P:glutathione metabolic process"/>
    <property type="evidence" value="ECO:0007669"/>
    <property type="project" value="InterPro"/>
</dbReference>
<dbReference type="InterPro" id="IPR010987">
    <property type="entry name" value="Glutathione-S-Trfase_C-like"/>
</dbReference>
<dbReference type="GO" id="GO:0004364">
    <property type="term" value="F:glutathione transferase activity"/>
    <property type="evidence" value="ECO:0007669"/>
    <property type="project" value="InterPro"/>
</dbReference>
<sequence>MTKDNEAAKKELMETWKLLVGELGEKPYFAGEKFGYVDLSLIPFSTWFYSYETFGNFSMESEFPKITDWVKRCLEKESVSKSLVDQQDIYQFFELMRKKLGVE</sequence>
<dbReference type="AlphaFoldDB" id="A0A9Q0H516"/>
<protein>
    <recommendedName>
        <fullName evidence="1">GST C-terminal domain-containing protein</fullName>
    </recommendedName>
</protein>
<comment type="caution">
    <text evidence="2">The sequence shown here is derived from an EMBL/GenBank/DDBJ whole genome shotgun (WGS) entry which is preliminary data.</text>
</comment>
<dbReference type="PANTHER" id="PTHR43968:SF6">
    <property type="entry name" value="GLUTATHIONE S-TRANSFERASE OMEGA"/>
    <property type="match status" value="1"/>
</dbReference>
<dbReference type="Pfam" id="PF00043">
    <property type="entry name" value="GST_C"/>
    <property type="match status" value="1"/>
</dbReference>
<dbReference type="InterPro" id="IPR004046">
    <property type="entry name" value="GST_C"/>
</dbReference>
<evidence type="ECO:0000313" key="3">
    <source>
        <dbReference type="Proteomes" id="UP001141806"/>
    </source>
</evidence>
<dbReference type="Proteomes" id="UP001141806">
    <property type="component" value="Unassembled WGS sequence"/>
</dbReference>
<dbReference type="GO" id="GO:0005737">
    <property type="term" value="C:cytoplasm"/>
    <property type="evidence" value="ECO:0007669"/>
    <property type="project" value="TreeGrafter"/>
</dbReference>
<dbReference type="OrthoDB" id="202840at2759"/>
<dbReference type="Gene3D" id="1.20.1050.10">
    <property type="match status" value="1"/>
</dbReference>
<gene>
    <name evidence="2" type="ORF">NE237_024858</name>
</gene>
<reference evidence="2" key="1">
    <citation type="journal article" date="2023" name="Plant J.">
        <title>The genome of the king protea, Protea cynaroides.</title>
        <authorList>
            <person name="Chang J."/>
            <person name="Duong T.A."/>
            <person name="Schoeman C."/>
            <person name="Ma X."/>
            <person name="Roodt D."/>
            <person name="Barker N."/>
            <person name="Li Z."/>
            <person name="Van de Peer Y."/>
            <person name="Mizrachi E."/>
        </authorList>
    </citation>
    <scope>NUCLEOTIDE SEQUENCE</scope>
    <source>
        <tissue evidence="2">Young leaves</tissue>
    </source>
</reference>